<dbReference type="GO" id="GO:0005634">
    <property type="term" value="C:nucleus"/>
    <property type="evidence" value="ECO:0007669"/>
    <property type="project" value="UniProtKB-SubCell"/>
</dbReference>
<dbReference type="GO" id="GO:0000978">
    <property type="term" value="F:RNA polymerase II cis-regulatory region sequence-specific DNA binding"/>
    <property type="evidence" value="ECO:0007669"/>
    <property type="project" value="TreeGrafter"/>
</dbReference>
<dbReference type="OrthoDB" id="6355676at2759"/>
<dbReference type="Pfam" id="PF00105">
    <property type="entry name" value="zf-C4"/>
    <property type="match status" value="1"/>
</dbReference>
<dbReference type="PROSITE" id="PS00031">
    <property type="entry name" value="NUCLEAR_REC_DBD_1"/>
    <property type="match status" value="1"/>
</dbReference>
<dbReference type="GO" id="GO:0000122">
    <property type="term" value="P:negative regulation of transcription by RNA polymerase II"/>
    <property type="evidence" value="ECO:0007669"/>
    <property type="project" value="TreeGrafter"/>
</dbReference>
<dbReference type="Proteomes" id="UP000030665">
    <property type="component" value="Unassembled WGS sequence"/>
</dbReference>
<evidence type="ECO:0000256" key="7">
    <source>
        <dbReference type="ARBA" id="ARBA00023125"/>
    </source>
</evidence>
<dbReference type="FunFam" id="3.30.50.10:FF:000030">
    <property type="entry name" value="Nuclear Hormone Receptor family"/>
    <property type="match status" value="1"/>
</dbReference>
<dbReference type="GO" id="GO:0030154">
    <property type="term" value="P:cell differentiation"/>
    <property type="evidence" value="ECO:0007669"/>
    <property type="project" value="TreeGrafter"/>
</dbReference>
<keyword evidence="7" id="KW-0238">DNA-binding</keyword>
<sequence>QSRNHAETRCVVCNDKASGYHYGVLSCEGCKGFFRRTVQRGLEYTCHRKGSCDVNRLTRNRCQACRFKKCLQLGMVRSCTFTRICMHSFTVTAVWHFFSGTTGSVPKASNEGRRFRRGSPRWRSLAIAYEYRKAEENCSRATLLHQLFLQLLCKAFEYVQSNGMTSDGSSLSHASNDSTFNRLVKLMKQTEINKDEISLLCSICLLCPSMYLLDCPALVLIS</sequence>
<comment type="subcellular location">
    <subcellularLocation>
        <location evidence="1">Nucleus</location>
    </subcellularLocation>
</comment>
<feature type="non-terminal residue" evidence="12">
    <location>
        <position position="1"/>
    </location>
</feature>
<name>A0A077Z8F2_TRITR</name>
<dbReference type="SMART" id="SM00399">
    <property type="entry name" value="ZnF_C4"/>
    <property type="match status" value="1"/>
</dbReference>
<evidence type="ECO:0000256" key="4">
    <source>
        <dbReference type="ARBA" id="ARBA00022771"/>
    </source>
</evidence>
<dbReference type="InterPro" id="IPR013088">
    <property type="entry name" value="Znf_NHR/GATA"/>
</dbReference>
<dbReference type="InterPro" id="IPR050234">
    <property type="entry name" value="Nuclear_hormone_rcpt_NR1"/>
</dbReference>
<accession>A0A077Z8F2</accession>
<dbReference type="Gene3D" id="3.30.50.10">
    <property type="entry name" value="Erythroid Transcription Factor GATA-1, subunit A"/>
    <property type="match status" value="1"/>
</dbReference>
<keyword evidence="8" id="KW-0804">Transcription</keyword>
<proteinExistence type="inferred from homology"/>
<evidence type="ECO:0000256" key="10">
    <source>
        <dbReference type="ARBA" id="ARBA00023242"/>
    </source>
</evidence>
<evidence type="ECO:0000256" key="3">
    <source>
        <dbReference type="ARBA" id="ARBA00022723"/>
    </source>
</evidence>
<keyword evidence="10" id="KW-0539">Nucleus</keyword>
<dbReference type="PRINTS" id="PR00047">
    <property type="entry name" value="STROIDFINGER"/>
</dbReference>
<protein>
    <submittedName>
        <fullName evidence="12">Zf-C4 domain containing protein</fullName>
    </submittedName>
</protein>
<evidence type="ECO:0000256" key="8">
    <source>
        <dbReference type="ARBA" id="ARBA00023163"/>
    </source>
</evidence>
<dbReference type="EMBL" id="HG806071">
    <property type="protein sequence ID" value="CDW56722.1"/>
    <property type="molecule type" value="Genomic_DNA"/>
</dbReference>
<dbReference type="GO" id="GO:0045944">
    <property type="term" value="P:positive regulation of transcription by RNA polymerase II"/>
    <property type="evidence" value="ECO:0007669"/>
    <property type="project" value="TreeGrafter"/>
</dbReference>
<keyword evidence="13" id="KW-1185">Reference proteome</keyword>
<evidence type="ECO:0000256" key="9">
    <source>
        <dbReference type="ARBA" id="ARBA00023170"/>
    </source>
</evidence>
<keyword evidence="9" id="KW-0675">Receptor</keyword>
<evidence type="ECO:0000256" key="1">
    <source>
        <dbReference type="ARBA" id="ARBA00004123"/>
    </source>
</evidence>
<dbReference type="AlphaFoldDB" id="A0A077Z8F2"/>
<organism evidence="12 13">
    <name type="scientific">Trichuris trichiura</name>
    <name type="common">Whipworm</name>
    <name type="synonym">Trichocephalus trichiurus</name>
    <dbReference type="NCBI Taxonomy" id="36087"/>
    <lineage>
        <taxon>Eukaryota</taxon>
        <taxon>Metazoa</taxon>
        <taxon>Ecdysozoa</taxon>
        <taxon>Nematoda</taxon>
        <taxon>Enoplea</taxon>
        <taxon>Dorylaimia</taxon>
        <taxon>Trichinellida</taxon>
        <taxon>Trichuridae</taxon>
        <taxon>Trichuris</taxon>
    </lineage>
</organism>
<dbReference type="PANTHER" id="PTHR24082:SF507">
    <property type="entry name" value="BILE ACID RECEPTOR-RELATED"/>
    <property type="match status" value="1"/>
</dbReference>
<dbReference type="GO" id="GO:0008270">
    <property type="term" value="F:zinc ion binding"/>
    <property type="evidence" value="ECO:0007669"/>
    <property type="project" value="UniProtKB-KW"/>
</dbReference>
<evidence type="ECO:0000259" key="11">
    <source>
        <dbReference type="PROSITE" id="PS51030"/>
    </source>
</evidence>
<evidence type="ECO:0000313" key="12">
    <source>
        <dbReference type="EMBL" id="CDW56722.1"/>
    </source>
</evidence>
<evidence type="ECO:0000256" key="5">
    <source>
        <dbReference type="ARBA" id="ARBA00022833"/>
    </source>
</evidence>
<comment type="similarity">
    <text evidence="2">Belongs to the nuclear hormone receptor family.</text>
</comment>
<evidence type="ECO:0000256" key="6">
    <source>
        <dbReference type="ARBA" id="ARBA00023015"/>
    </source>
</evidence>
<dbReference type="STRING" id="36087.A0A077Z8F2"/>
<evidence type="ECO:0000256" key="2">
    <source>
        <dbReference type="ARBA" id="ARBA00005993"/>
    </source>
</evidence>
<gene>
    <name evidence="12" type="ORF">TTRE_0000500401</name>
</gene>
<dbReference type="CDD" id="cd06916">
    <property type="entry name" value="NR_DBD_like"/>
    <property type="match status" value="1"/>
</dbReference>
<dbReference type="InterPro" id="IPR001628">
    <property type="entry name" value="Znf_hrmn_rcpt"/>
</dbReference>
<feature type="domain" description="Nuclear receptor" evidence="11">
    <location>
        <begin position="7"/>
        <end position="82"/>
    </location>
</feature>
<reference evidence="12" key="2">
    <citation type="submission" date="2014-03" db="EMBL/GenBank/DDBJ databases">
        <title>The whipworm genome and dual-species transcriptomics of an intimate host-pathogen interaction.</title>
        <authorList>
            <person name="Foth B.J."/>
            <person name="Tsai I.J."/>
            <person name="Reid A.J."/>
            <person name="Bancroft A.J."/>
            <person name="Nichol S."/>
            <person name="Tracey A."/>
            <person name="Holroyd N."/>
            <person name="Cotton J.A."/>
            <person name="Stanley E.J."/>
            <person name="Zarowiecki M."/>
            <person name="Liu J.Z."/>
            <person name="Huckvale T."/>
            <person name="Cooper P.J."/>
            <person name="Grencis R.K."/>
            <person name="Berriman M."/>
        </authorList>
    </citation>
    <scope>NUCLEOTIDE SEQUENCE [LARGE SCALE GENOMIC DNA]</scope>
</reference>
<keyword evidence="4" id="KW-0863">Zinc-finger</keyword>
<reference evidence="12" key="1">
    <citation type="submission" date="2014-01" db="EMBL/GenBank/DDBJ databases">
        <authorList>
            <person name="Aslett M."/>
        </authorList>
    </citation>
    <scope>NUCLEOTIDE SEQUENCE</scope>
</reference>
<dbReference type="PROSITE" id="PS51030">
    <property type="entry name" value="NUCLEAR_REC_DBD_2"/>
    <property type="match status" value="1"/>
</dbReference>
<dbReference type="SUPFAM" id="SSF57716">
    <property type="entry name" value="Glucocorticoid receptor-like (DNA-binding domain)"/>
    <property type="match status" value="1"/>
</dbReference>
<dbReference type="GO" id="GO:0004879">
    <property type="term" value="F:nuclear receptor activity"/>
    <property type="evidence" value="ECO:0007669"/>
    <property type="project" value="TreeGrafter"/>
</dbReference>
<dbReference type="PANTHER" id="PTHR24082">
    <property type="entry name" value="NUCLEAR HORMONE RECEPTOR"/>
    <property type="match status" value="1"/>
</dbReference>
<keyword evidence="5" id="KW-0862">Zinc</keyword>
<keyword evidence="6" id="KW-0805">Transcription regulation</keyword>
<keyword evidence="3" id="KW-0479">Metal-binding</keyword>
<evidence type="ECO:0000313" key="13">
    <source>
        <dbReference type="Proteomes" id="UP000030665"/>
    </source>
</evidence>